<keyword evidence="4 7" id="KW-0479">Metal-binding</keyword>
<dbReference type="PRINTS" id="PR00377">
    <property type="entry name" value="IMPHPHTASES"/>
</dbReference>
<dbReference type="HOGENOM" id="CLU_044118_0_4_12"/>
<dbReference type="CDD" id="cd01639">
    <property type="entry name" value="IMPase"/>
    <property type="match status" value="1"/>
</dbReference>
<dbReference type="GO" id="GO:0007165">
    <property type="term" value="P:signal transduction"/>
    <property type="evidence" value="ECO:0007669"/>
    <property type="project" value="TreeGrafter"/>
</dbReference>
<dbReference type="EC" id="3.1.3.25" evidence="8"/>
<dbReference type="SUPFAM" id="SSF56655">
    <property type="entry name" value="Carbohydrate phosphatase"/>
    <property type="match status" value="1"/>
</dbReference>
<organism evidence="9 10">
    <name type="scientific">Winmispira thermophila (strain ATCC 700085 / DSM 6578 / Z-1203)</name>
    <name type="common">Spirochaeta thermophila</name>
    <dbReference type="NCBI Taxonomy" id="869211"/>
    <lineage>
        <taxon>Bacteria</taxon>
        <taxon>Pseudomonadati</taxon>
        <taxon>Spirochaetota</taxon>
        <taxon>Spirochaetia</taxon>
        <taxon>Winmispirales</taxon>
        <taxon>Winmispiraceae</taxon>
        <taxon>Winmispira</taxon>
    </lineage>
</organism>
<dbReference type="GO" id="GO:0046854">
    <property type="term" value="P:phosphatidylinositol phosphate biosynthetic process"/>
    <property type="evidence" value="ECO:0007669"/>
    <property type="project" value="InterPro"/>
</dbReference>
<feature type="binding site" evidence="7">
    <location>
        <position position="210"/>
    </location>
    <ligand>
        <name>Mg(2+)</name>
        <dbReference type="ChEBI" id="CHEBI:18420"/>
        <label>1</label>
        <note>catalytic</note>
    </ligand>
</feature>
<evidence type="ECO:0000256" key="2">
    <source>
        <dbReference type="ARBA" id="ARBA00001946"/>
    </source>
</evidence>
<dbReference type="InterPro" id="IPR033942">
    <property type="entry name" value="IMPase"/>
</dbReference>
<feature type="binding site" evidence="7">
    <location>
        <position position="65"/>
    </location>
    <ligand>
        <name>Mg(2+)</name>
        <dbReference type="ChEBI" id="CHEBI:18420"/>
        <label>1</label>
        <note>catalytic</note>
    </ligand>
</feature>
<dbReference type="GO" id="GO:0008934">
    <property type="term" value="F:inositol monophosphate 1-phosphatase activity"/>
    <property type="evidence" value="ECO:0007669"/>
    <property type="project" value="InterPro"/>
</dbReference>
<evidence type="ECO:0000256" key="8">
    <source>
        <dbReference type="RuleBase" id="RU364068"/>
    </source>
</evidence>
<dbReference type="STRING" id="869211.Spith_0671"/>
<comment type="catalytic activity">
    <reaction evidence="1 8">
        <text>a myo-inositol phosphate + H2O = myo-inositol + phosphate</text>
        <dbReference type="Rhea" id="RHEA:24056"/>
        <dbReference type="ChEBI" id="CHEBI:15377"/>
        <dbReference type="ChEBI" id="CHEBI:17268"/>
        <dbReference type="ChEBI" id="CHEBI:43474"/>
        <dbReference type="ChEBI" id="CHEBI:84139"/>
        <dbReference type="EC" id="3.1.3.25"/>
    </reaction>
</comment>
<sequence length="260" mass="28597">MSFLSVAREAALIGREVHLRYLTGGFHISTKSGIRDRVTTADIEAEKAIVTFIREAFPTHNILAEEHSYEPTSSPYTWIIDPLDGTNNFSRGFPFFACSVALKEGDEVIVGAVCDSVRGEIFTAERGEGAFLNEEPIHVSEVSDLATSLLVTGFYQTQTEEVVRNLEVLRRLFRRGILGIRRTGAAALDLCYVACGRVDGFWEPILNPWDFAAGALIVQEAGGMCTTYEAEPLPFETSPILATNGRLHPVLSEVIREALS</sequence>
<dbReference type="EMBL" id="CP002903">
    <property type="protein sequence ID" value="AEJ60950.1"/>
    <property type="molecule type" value="Genomic_DNA"/>
</dbReference>
<dbReference type="RefSeq" id="WP_014624328.1">
    <property type="nucleotide sequence ID" value="NC_017583.1"/>
</dbReference>
<dbReference type="PROSITE" id="PS00629">
    <property type="entry name" value="IMP_1"/>
    <property type="match status" value="1"/>
</dbReference>
<name>G0GAB4_WINT7</name>
<keyword evidence="6 7" id="KW-0460">Magnesium</keyword>
<evidence type="ECO:0000313" key="10">
    <source>
        <dbReference type="Proteomes" id="UP000007254"/>
    </source>
</evidence>
<dbReference type="KEGG" id="stq:Spith_0671"/>
<gene>
    <name evidence="9" type="ordered locus">Spith_0671</name>
</gene>
<accession>G0GAB4</accession>
<comment type="similarity">
    <text evidence="3 8">Belongs to the inositol monophosphatase superfamily.</text>
</comment>
<dbReference type="AlphaFoldDB" id="G0GAB4"/>
<dbReference type="GO" id="GO:0006020">
    <property type="term" value="P:inositol metabolic process"/>
    <property type="evidence" value="ECO:0007669"/>
    <property type="project" value="TreeGrafter"/>
</dbReference>
<evidence type="ECO:0000256" key="1">
    <source>
        <dbReference type="ARBA" id="ARBA00001033"/>
    </source>
</evidence>
<dbReference type="InterPro" id="IPR020550">
    <property type="entry name" value="Inositol_monophosphatase_CS"/>
</dbReference>
<evidence type="ECO:0000256" key="7">
    <source>
        <dbReference type="PIRSR" id="PIRSR600760-2"/>
    </source>
</evidence>
<dbReference type="FunFam" id="3.30.540.10:FF:000003">
    <property type="entry name" value="Inositol-1-monophosphatase"/>
    <property type="match status" value="1"/>
</dbReference>
<comment type="cofactor">
    <cofactor evidence="2 7 8">
        <name>Mg(2+)</name>
        <dbReference type="ChEBI" id="CHEBI:18420"/>
    </cofactor>
</comment>
<feature type="binding site" evidence="7">
    <location>
        <position position="84"/>
    </location>
    <ligand>
        <name>Mg(2+)</name>
        <dbReference type="ChEBI" id="CHEBI:18420"/>
        <label>1</label>
        <note>catalytic</note>
    </ligand>
</feature>
<evidence type="ECO:0000256" key="4">
    <source>
        <dbReference type="ARBA" id="ARBA00022723"/>
    </source>
</evidence>
<evidence type="ECO:0000256" key="5">
    <source>
        <dbReference type="ARBA" id="ARBA00022801"/>
    </source>
</evidence>
<keyword evidence="5 8" id="KW-0378">Hydrolase</keyword>
<dbReference type="Gene3D" id="3.30.540.10">
    <property type="entry name" value="Fructose-1,6-Bisphosphatase, subunit A, domain 1"/>
    <property type="match status" value="1"/>
</dbReference>
<evidence type="ECO:0000313" key="9">
    <source>
        <dbReference type="EMBL" id="AEJ60950.1"/>
    </source>
</evidence>
<dbReference type="PANTHER" id="PTHR20854">
    <property type="entry name" value="INOSITOL MONOPHOSPHATASE"/>
    <property type="match status" value="1"/>
</dbReference>
<evidence type="ECO:0000256" key="6">
    <source>
        <dbReference type="ARBA" id="ARBA00022842"/>
    </source>
</evidence>
<dbReference type="Proteomes" id="UP000007254">
    <property type="component" value="Chromosome"/>
</dbReference>
<dbReference type="GO" id="GO:0046872">
    <property type="term" value="F:metal ion binding"/>
    <property type="evidence" value="ECO:0007669"/>
    <property type="project" value="UniProtKB-KW"/>
</dbReference>
<feature type="binding site" evidence="7">
    <location>
        <position position="81"/>
    </location>
    <ligand>
        <name>Mg(2+)</name>
        <dbReference type="ChEBI" id="CHEBI:18420"/>
        <label>1</label>
        <note>catalytic</note>
    </ligand>
</feature>
<dbReference type="PROSITE" id="PS00630">
    <property type="entry name" value="IMP_2"/>
    <property type="match status" value="1"/>
</dbReference>
<dbReference type="PANTHER" id="PTHR20854:SF4">
    <property type="entry name" value="INOSITOL-1-MONOPHOSPHATASE-RELATED"/>
    <property type="match status" value="1"/>
</dbReference>
<dbReference type="Gene3D" id="3.40.190.80">
    <property type="match status" value="1"/>
</dbReference>
<feature type="binding site" evidence="7">
    <location>
        <position position="83"/>
    </location>
    <ligand>
        <name>Mg(2+)</name>
        <dbReference type="ChEBI" id="CHEBI:18420"/>
        <label>1</label>
        <note>catalytic</note>
    </ligand>
</feature>
<keyword evidence="10" id="KW-1185">Reference proteome</keyword>
<dbReference type="InterPro" id="IPR020583">
    <property type="entry name" value="Inositol_monoP_metal-BS"/>
</dbReference>
<protein>
    <recommendedName>
        <fullName evidence="8">Inositol-1-monophosphatase</fullName>
        <ecNumber evidence="8">3.1.3.25</ecNumber>
    </recommendedName>
</protein>
<evidence type="ECO:0000256" key="3">
    <source>
        <dbReference type="ARBA" id="ARBA00009759"/>
    </source>
</evidence>
<dbReference type="OrthoDB" id="9772456at2"/>
<dbReference type="InterPro" id="IPR000760">
    <property type="entry name" value="Inositol_monophosphatase-like"/>
</dbReference>
<reference evidence="9 10" key="1">
    <citation type="submission" date="2011-06" db="EMBL/GenBank/DDBJ databases">
        <title>The complete genome of Spirochaeta thermophila DSM 6578.</title>
        <authorList>
            <consortium name="US DOE Joint Genome Institute (JGI-PGF)"/>
            <person name="Lucas S."/>
            <person name="Lapidus A."/>
            <person name="Bruce D."/>
            <person name="Goodwin L."/>
            <person name="Pitluck S."/>
            <person name="Peters L."/>
            <person name="Kyrpides N."/>
            <person name="Mavromatis K."/>
            <person name="Ivanova N."/>
            <person name="Mikailova N."/>
            <person name="Pagani I."/>
            <person name="Chertkov O."/>
            <person name="Detter J.C."/>
            <person name="Tapia R."/>
            <person name="Han C."/>
            <person name="Land M."/>
            <person name="Hauser L."/>
            <person name="Markowitz V."/>
            <person name="Cheng J.-F."/>
            <person name="Hugenholtz P."/>
            <person name="Woyke T."/>
            <person name="Wu D."/>
            <person name="Spring S."/>
            <person name="Merkhoffer B."/>
            <person name="Schneider S."/>
            <person name="Klenk H.-P."/>
            <person name="Eisen J.A."/>
        </authorList>
    </citation>
    <scope>NUCLEOTIDE SEQUENCE [LARGE SCALE GENOMIC DNA]</scope>
    <source>
        <strain evidence="10">ATCC 700085 / DSM 6578 / Z-1203</strain>
    </source>
</reference>
<dbReference type="Pfam" id="PF00459">
    <property type="entry name" value="Inositol_P"/>
    <property type="match status" value="1"/>
</dbReference>
<proteinExistence type="inferred from homology"/>